<proteinExistence type="predicted"/>
<organism evidence="2 3">
    <name type="scientific">Monoraphidium neglectum</name>
    <dbReference type="NCBI Taxonomy" id="145388"/>
    <lineage>
        <taxon>Eukaryota</taxon>
        <taxon>Viridiplantae</taxon>
        <taxon>Chlorophyta</taxon>
        <taxon>core chlorophytes</taxon>
        <taxon>Chlorophyceae</taxon>
        <taxon>CS clade</taxon>
        <taxon>Sphaeropleales</taxon>
        <taxon>Selenastraceae</taxon>
        <taxon>Monoraphidium</taxon>
    </lineage>
</organism>
<dbReference type="OrthoDB" id="547452at2759"/>
<dbReference type="AlphaFoldDB" id="A0A0D2ML44"/>
<dbReference type="Proteomes" id="UP000054498">
    <property type="component" value="Unassembled WGS sequence"/>
</dbReference>
<dbReference type="EMBL" id="KK100818">
    <property type="protein sequence ID" value="KIZ03615.1"/>
    <property type="molecule type" value="Genomic_DNA"/>
</dbReference>
<dbReference type="GeneID" id="25737225"/>
<accession>A0A0D2ML44</accession>
<sequence length="195" mass="21692">MGRGKKRSKVSNSDDEDWGAEEAGYRSGGSTGTGNRGGGGARRAATQSIAARAAANAAGRARPTNNQLLYKAYFRWNHYSYKLINGTQHLPTETDACASVTAAFLQVLHTLHVAESCRIGDRRNVLQILSNNTRRTKVVELTTGTHRVPEELRKHYLSDGEAGQYSTNLDRNRYGQDDQYLFTGETRVWDQGWRI</sequence>
<reference evidence="2 3" key="1">
    <citation type="journal article" date="2013" name="BMC Genomics">
        <title>Reconstruction of the lipid metabolism for the microalga Monoraphidium neglectum from its genome sequence reveals characteristics suitable for biofuel production.</title>
        <authorList>
            <person name="Bogen C."/>
            <person name="Al-Dilaimi A."/>
            <person name="Albersmeier A."/>
            <person name="Wichmann J."/>
            <person name="Grundmann M."/>
            <person name="Rupp O."/>
            <person name="Lauersen K.J."/>
            <person name="Blifernez-Klassen O."/>
            <person name="Kalinowski J."/>
            <person name="Goesmann A."/>
            <person name="Mussgnug J.H."/>
            <person name="Kruse O."/>
        </authorList>
    </citation>
    <scope>NUCLEOTIDE SEQUENCE [LARGE SCALE GENOMIC DNA]</scope>
    <source>
        <strain evidence="2 3">SAG 48.87</strain>
    </source>
</reference>
<name>A0A0D2ML44_9CHLO</name>
<feature type="region of interest" description="Disordered" evidence="1">
    <location>
        <begin position="1"/>
        <end position="45"/>
    </location>
</feature>
<gene>
    <name evidence="2" type="ORF">MNEG_4347</name>
</gene>
<dbReference type="KEGG" id="mng:MNEG_4347"/>
<feature type="compositionally biased region" description="Gly residues" evidence="1">
    <location>
        <begin position="26"/>
        <end position="41"/>
    </location>
</feature>
<evidence type="ECO:0000313" key="2">
    <source>
        <dbReference type="EMBL" id="KIZ03615.1"/>
    </source>
</evidence>
<keyword evidence="3" id="KW-1185">Reference proteome</keyword>
<dbReference type="RefSeq" id="XP_013902634.1">
    <property type="nucleotide sequence ID" value="XM_014047180.1"/>
</dbReference>
<evidence type="ECO:0000313" key="3">
    <source>
        <dbReference type="Proteomes" id="UP000054498"/>
    </source>
</evidence>
<evidence type="ECO:0000256" key="1">
    <source>
        <dbReference type="SAM" id="MobiDB-lite"/>
    </source>
</evidence>
<protein>
    <submittedName>
        <fullName evidence="2">Uncharacterized protein</fullName>
    </submittedName>
</protein>